<dbReference type="AlphaFoldDB" id="A0A2T7P9B4"/>
<feature type="compositionally biased region" description="Polar residues" evidence="2">
    <location>
        <begin position="153"/>
        <end position="168"/>
    </location>
</feature>
<dbReference type="EMBL" id="PZQS01000005">
    <property type="protein sequence ID" value="PVD29996.1"/>
    <property type="molecule type" value="Genomic_DNA"/>
</dbReference>
<feature type="region of interest" description="Disordered" evidence="2">
    <location>
        <begin position="72"/>
        <end position="94"/>
    </location>
</feature>
<evidence type="ECO:0000256" key="2">
    <source>
        <dbReference type="SAM" id="MobiDB-lite"/>
    </source>
</evidence>
<feature type="region of interest" description="Disordered" evidence="2">
    <location>
        <begin position="280"/>
        <end position="300"/>
    </location>
</feature>
<comment type="caution">
    <text evidence="3">The sequence shown here is derived from an EMBL/GenBank/DDBJ whole genome shotgun (WGS) entry which is preliminary data.</text>
</comment>
<reference evidence="3 4" key="1">
    <citation type="submission" date="2018-04" db="EMBL/GenBank/DDBJ databases">
        <title>The genome of golden apple snail Pomacea canaliculata provides insight into stress tolerance and invasive adaptation.</title>
        <authorList>
            <person name="Liu C."/>
            <person name="Liu B."/>
            <person name="Ren Y."/>
            <person name="Zhang Y."/>
            <person name="Wang H."/>
            <person name="Li S."/>
            <person name="Jiang F."/>
            <person name="Yin L."/>
            <person name="Zhang G."/>
            <person name="Qian W."/>
            <person name="Fan W."/>
        </authorList>
    </citation>
    <scope>NUCLEOTIDE SEQUENCE [LARGE SCALE GENOMIC DNA]</scope>
    <source>
        <strain evidence="3">SZHN2017</strain>
        <tissue evidence="3">Muscle</tissue>
    </source>
</reference>
<feature type="region of interest" description="Disordered" evidence="2">
    <location>
        <begin position="245"/>
        <end position="267"/>
    </location>
</feature>
<dbReference type="OrthoDB" id="10050218at2759"/>
<keyword evidence="4" id="KW-1185">Reference proteome</keyword>
<accession>A0A2T7P9B4</accession>
<evidence type="ECO:0000313" key="4">
    <source>
        <dbReference type="Proteomes" id="UP000245119"/>
    </source>
</evidence>
<protein>
    <submittedName>
        <fullName evidence="3">Uncharacterized protein</fullName>
    </submittedName>
</protein>
<evidence type="ECO:0000256" key="1">
    <source>
        <dbReference type="SAM" id="Coils"/>
    </source>
</evidence>
<feature type="region of interest" description="Disordered" evidence="2">
    <location>
        <begin position="316"/>
        <end position="346"/>
    </location>
</feature>
<evidence type="ECO:0000313" key="3">
    <source>
        <dbReference type="EMBL" id="PVD29996.1"/>
    </source>
</evidence>
<feature type="compositionally biased region" description="Polar residues" evidence="2">
    <location>
        <begin position="245"/>
        <end position="254"/>
    </location>
</feature>
<keyword evidence="1" id="KW-0175">Coiled coil</keyword>
<sequence>MATKRMFYVTASNQNVGRKKNRRPLAQGRLVTSPTPQEANLPHLQQGIVHDTFHHQSVAVDDLNATPRRTIPHATEHQSPRPSPPAEKLDLSDSEEDFVTQVDHGEFQHLPHSQPEVHHVPHVVVLDASAACASPNQVEVECVLGYERTPVQSQQGQRSTESLQQEGMKSSEEIDTMVSRITRQENTGSAKKVHVPHLEQPMSLASGKVLVNAEKPGLGRSVIPVNAASDSDSCSLFEYVPQNKNRLKTSNDSQKLAPGSGKKKKGERIVASRYLQSAGLKKKSASAGPEKKVLQRPLNSTGGSYVAKASFTAKSKKPQNEFASSSNGADKMARQEKTSTPTHGGAPVVLNTCDYSAISVDLSSVSMADASVLGGPVGAGYTSLQQVGQYHRGKDLTLLQQTCDQEYSHYLQVHYLSSLAQKCQADVQKEAMKQLSQLCNLMDVKQMEAAELEKELPRLQHLNQVYDLLEAQQGGLESVVRLLPAQQKEYRIFSTALDTTRHQIETRGILIPSSEEQYEAELANLLLETEELLGSIASMCKDSSAVQNVASIFQDIQKATETQRSDVLKCVELVSAMESLVTQETSLRIQEMQTST</sequence>
<dbReference type="STRING" id="400727.A0A2T7P9B4"/>
<feature type="coiled-coil region" evidence="1">
    <location>
        <begin position="435"/>
        <end position="462"/>
    </location>
</feature>
<name>A0A2T7P9B4_POMCA</name>
<feature type="region of interest" description="Disordered" evidence="2">
    <location>
        <begin position="153"/>
        <end position="172"/>
    </location>
</feature>
<proteinExistence type="predicted"/>
<dbReference type="Proteomes" id="UP000245119">
    <property type="component" value="Linkage Group LG5"/>
</dbReference>
<gene>
    <name evidence="3" type="ORF">C0Q70_09257</name>
</gene>
<organism evidence="3 4">
    <name type="scientific">Pomacea canaliculata</name>
    <name type="common">Golden apple snail</name>
    <dbReference type="NCBI Taxonomy" id="400727"/>
    <lineage>
        <taxon>Eukaryota</taxon>
        <taxon>Metazoa</taxon>
        <taxon>Spiralia</taxon>
        <taxon>Lophotrochozoa</taxon>
        <taxon>Mollusca</taxon>
        <taxon>Gastropoda</taxon>
        <taxon>Caenogastropoda</taxon>
        <taxon>Architaenioglossa</taxon>
        <taxon>Ampullarioidea</taxon>
        <taxon>Ampullariidae</taxon>
        <taxon>Pomacea</taxon>
    </lineage>
</organism>